<dbReference type="Pfam" id="PF14223">
    <property type="entry name" value="Retrotran_gag_2"/>
    <property type="match status" value="1"/>
</dbReference>
<keyword evidence="2" id="KW-1185">Reference proteome</keyword>
<dbReference type="PANTHER" id="PTHR35317">
    <property type="entry name" value="OS04G0629600 PROTEIN"/>
    <property type="match status" value="1"/>
</dbReference>
<proteinExistence type="predicted"/>
<reference evidence="3" key="2">
    <citation type="submission" date="2025-08" db="UniProtKB">
        <authorList>
            <consortium name="RefSeq"/>
        </authorList>
    </citation>
    <scope>IDENTIFICATION</scope>
    <source>
        <tissue evidence="3">Leaf</tissue>
    </source>
</reference>
<dbReference type="OrthoDB" id="1929566at2759"/>
<dbReference type="Proteomes" id="UP000504610">
    <property type="component" value="Chromosome 9"/>
</dbReference>
<dbReference type="GeneID" id="108838392"/>
<name>A0A9W3CFE0_RAPSA</name>
<evidence type="ECO:0000313" key="2">
    <source>
        <dbReference type="Proteomes" id="UP000504610"/>
    </source>
</evidence>
<gene>
    <name evidence="3" type="primary">LOC108838392</name>
</gene>
<evidence type="ECO:0000313" key="3">
    <source>
        <dbReference type="RefSeq" id="XP_056850263.1"/>
    </source>
</evidence>
<dbReference type="KEGG" id="rsz:108838392"/>
<reference evidence="2" key="1">
    <citation type="journal article" date="2019" name="Database">
        <title>The radish genome database (RadishGD): an integrated information resource for radish genomics.</title>
        <authorList>
            <person name="Yu H.J."/>
            <person name="Baek S."/>
            <person name="Lee Y.J."/>
            <person name="Cho A."/>
            <person name="Mun J.H."/>
        </authorList>
    </citation>
    <scope>NUCLEOTIDE SEQUENCE [LARGE SCALE GENOMIC DNA]</scope>
    <source>
        <strain evidence="2">cv. WK10039</strain>
    </source>
</reference>
<dbReference type="AlphaFoldDB" id="A0A9W3CFE0"/>
<dbReference type="RefSeq" id="XP_056850263.1">
    <property type="nucleotide sequence ID" value="XM_056994283.1"/>
</dbReference>
<evidence type="ECO:0000256" key="1">
    <source>
        <dbReference type="SAM" id="MobiDB-lite"/>
    </source>
</evidence>
<accession>A0A9W3CFE0</accession>
<organism evidence="2 3">
    <name type="scientific">Raphanus sativus</name>
    <name type="common">Radish</name>
    <name type="synonym">Raphanus raphanistrum var. sativus</name>
    <dbReference type="NCBI Taxonomy" id="3726"/>
    <lineage>
        <taxon>Eukaryota</taxon>
        <taxon>Viridiplantae</taxon>
        <taxon>Streptophyta</taxon>
        <taxon>Embryophyta</taxon>
        <taxon>Tracheophyta</taxon>
        <taxon>Spermatophyta</taxon>
        <taxon>Magnoliopsida</taxon>
        <taxon>eudicotyledons</taxon>
        <taxon>Gunneridae</taxon>
        <taxon>Pentapetalae</taxon>
        <taxon>rosids</taxon>
        <taxon>malvids</taxon>
        <taxon>Brassicales</taxon>
        <taxon>Brassicaceae</taxon>
        <taxon>Brassiceae</taxon>
        <taxon>Raphanus</taxon>
    </lineage>
</organism>
<feature type="region of interest" description="Disordered" evidence="1">
    <location>
        <begin position="1"/>
        <end position="22"/>
    </location>
</feature>
<protein>
    <submittedName>
        <fullName evidence="3">Uncharacterized protein LOC108838392</fullName>
    </submittedName>
</protein>
<sequence length="182" mass="21221">MDLDISLREEHPDPSKQIEETKQWERSNRISLMIMRIRIPQQFRGVVPEDVTTSREYLAAVEKCYEKNVKSEVEIVLDEFSSMRKQPEESVREYIMTKMSVAAKMKQLGMHIPDDVVASILLASLPSEYDSLKNICSWGQKKWSTHQLIYHCVQDEDSLKLEKKKRDLAVGDSGKKRKTFEE</sequence>
<dbReference type="PANTHER" id="PTHR35317:SF43">
    <property type="entry name" value="TRANSMEMBRANE PROTEIN"/>
    <property type="match status" value="1"/>
</dbReference>